<comment type="caution">
    <text evidence="2">The sequence shown here is derived from an EMBL/GenBank/DDBJ whole genome shotgun (WGS) entry which is preliminary data.</text>
</comment>
<dbReference type="PANTHER" id="PTHR30093">
    <property type="entry name" value="GENERAL SECRETION PATHWAY PROTEIN G"/>
    <property type="match status" value="1"/>
</dbReference>
<dbReference type="RefSeq" id="WP_129046199.1">
    <property type="nucleotide sequence ID" value="NZ_SDHX01000001.1"/>
</dbReference>
<dbReference type="EMBL" id="SDHX01000001">
    <property type="protein sequence ID" value="RXK54835.1"/>
    <property type="molecule type" value="Genomic_DNA"/>
</dbReference>
<organism evidence="2 3">
    <name type="scientific">Oleiharenicola lentus</name>
    <dbReference type="NCBI Taxonomy" id="2508720"/>
    <lineage>
        <taxon>Bacteria</taxon>
        <taxon>Pseudomonadati</taxon>
        <taxon>Verrucomicrobiota</taxon>
        <taxon>Opitutia</taxon>
        <taxon>Opitutales</taxon>
        <taxon>Opitutaceae</taxon>
        <taxon>Oleiharenicola</taxon>
    </lineage>
</organism>
<sequence>MPIPPCQLPDHPPKMRAMTELSRPSRLIGRQRLPRAGQRAFSVVELMVAVLIISMLFAASVPAYQRIQRKARAASVANDFRVFGGAFQAFAHEKGSWPAEAAPGVVPTGINQQELQAQFWSRATPMGGKFDWENNQIHPGGTSPGGRWRAALAITGTGEAPLVIDADLMEEIDTVLDDGNLETGNFRRGFGDCPLFILEP</sequence>
<dbReference type="OrthoDB" id="193126at2"/>
<dbReference type="NCBIfam" id="TIGR02532">
    <property type="entry name" value="IV_pilin_GFxxxE"/>
    <property type="match status" value="1"/>
</dbReference>
<proteinExistence type="predicted"/>
<dbReference type="Pfam" id="PF07963">
    <property type="entry name" value="N_methyl"/>
    <property type="match status" value="1"/>
</dbReference>
<name>A0A4Q1C7D5_9BACT</name>
<keyword evidence="1" id="KW-1133">Transmembrane helix</keyword>
<feature type="transmembrane region" description="Helical" evidence="1">
    <location>
        <begin position="40"/>
        <end position="64"/>
    </location>
</feature>
<accession>A0A4Q1C7D5</accession>
<keyword evidence="1" id="KW-0472">Membrane</keyword>
<reference evidence="2 3" key="1">
    <citation type="submission" date="2019-01" db="EMBL/GenBank/DDBJ databases">
        <title>Lacunisphaera sp. strain TWA-58.</title>
        <authorList>
            <person name="Chen W.-M."/>
        </authorList>
    </citation>
    <scope>NUCLEOTIDE SEQUENCE [LARGE SCALE GENOMIC DNA]</scope>
    <source>
        <strain evidence="2 3">TWA-58</strain>
    </source>
</reference>
<dbReference type="SUPFAM" id="SSF54523">
    <property type="entry name" value="Pili subunits"/>
    <property type="match status" value="1"/>
</dbReference>
<dbReference type="Gene3D" id="3.30.700.10">
    <property type="entry name" value="Glycoprotein, Type 4 Pilin"/>
    <property type="match status" value="1"/>
</dbReference>
<dbReference type="Proteomes" id="UP000290218">
    <property type="component" value="Unassembled WGS sequence"/>
</dbReference>
<dbReference type="AlphaFoldDB" id="A0A4Q1C7D5"/>
<evidence type="ECO:0000313" key="3">
    <source>
        <dbReference type="Proteomes" id="UP000290218"/>
    </source>
</evidence>
<gene>
    <name evidence="2" type="ORF">ESB00_02755</name>
</gene>
<evidence type="ECO:0000313" key="2">
    <source>
        <dbReference type="EMBL" id="RXK54835.1"/>
    </source>
</evidence>
<dbReference type="InterPro" id="IPR045584">
    <property type="entry name" value="Pilin-like"/>
</dbReference>
<dbReference type="InterPro" id="IPR012902">
    <property type="entry name" value="N_methyl_site"/>
</dbReference>
<protein>
    <submittedName>
        <fullName evidence="2">Type II secretion system protein</fullName>
    </submittedName>
</protein>
<keyword evidence="3" id="KW-1185">Reference proteome</keyword>
<keyword evidence="1" id="KW-0812">Transmembrane</keyword>
<evidence type="ECO:0000256" key="1">
    <source>
        <dbReference type="SAM" id="Phobius"/>
    </source>
</evidence>